<evidence type="ECO:0000313" key="3">
    <source>
        <dbReference type="Proteomes" id="UP000193963"/>
    </source>
</evidence>
<gene>
    <name evidence="2" type="ORF">PSM7751_01537</name>
</gene>
<organism evidence="2 3">
    <name type="scientific">Pseudooceanicola marinus</name>
    <dbReference type="NCBI Taxonomy" id="396013"/>
    <lineage>
        <taxon>Bacteria</taxon>
        <taxon>Pseudomonadati</taxon>
        <taxon>Pseudomonadota</taxon>
        <taxon>Alphaproteobacteria</taxon>
        <taxon>Rhodobacterales</taxon>
        <taxon>Paracoccaceae</taxon>
        <taxon>Pseudooceanicola</taxon>
    </lineage>
</organism>
<dbReference type="OrthoDB" id="7304934at2"/>
<dbReference type="RefSeq" id="WP_085887423.1">
    <property type="nucleotide sequence ID" value="NZ_FWFN01000003.1"/>
</dbReference>
<accession>A0A1X6Z1S6</accession>
<evidence type="ECO:0000256" key="1">
    <source>
        <dbReference type="SAM" id="SignalP"/>
    </source>
</evidence>
<keyword evidence="1" id="KW-0732">Signal</keyword>
<name>A0A1X6Z1S6_9RHOB</name>
<feature type="signal peptide" evidence="1">
    <location>
        <begin position="1"/>
        <end position="19"/>
    </location>
</feature>
<keyword evidence="3" id="KW-1185">Reference proteome</keyword>
<sequence length="142" mass="15369">MKPLFTLALLTATALPATAQQALTQQAPAPSMSAAEFDAYTRGRTFTYGSQGAPYGAEEYLSNRRVRWSFLDGDCQEGQWYEEDGLICFTYEQTPEPQCWSFAAGSGGGLTATFQAPGSQTELYEMQSSEEPLACPGPEIGV</sequence>
<dbReference type="EMBL" id="FWFN01000003">
    <property type="protein sequence ID" value="SLN36042.1"/>
    <property type="molecule type" value="Genomic_DNA"/>
</dbReference>
<proteinExistence type="predicted"/>
<protein>
    <submittedName>
        <fullName evidence="2">Uncharacterized protein</fullName>
    </submittedName>
</protein>
<evidence type="ECO:0000313" key="2">
    <source>
        <dbReference type="EMBL" id="SLN36042.1"/>
    </source>
</evidence>
<reference evidence="2 3" key="1">
    <citation type="submission" date="2017-03" db="EMBL/GenBank/DDBJ databases">
        <authorList>
            <person name="Afonso C.L."/>
            <person name="Miller P.J."/>
            <person name="Scott M.A."/>
            <person name="Spackman E."/>
            <person name="Goraichik I."/>
            <person name="Dimitrov K.M."/>
            <person name="Suarez D.L."/>
            <person name="Swayne D.E."/>
        </authorList>
    </citation>
    <scope>NUCLEOTIDE SEQUENCE [LARGE SCALE GENOMIC DNA]</scope>
    <source>
        <strain evidence="2 3">CECT 7751</strain>
    </source>
</reference>
<dbReference type="AlphaFoldDB" id="A0A1X6Z1S6"/>
<dbReference type="Proteomes" id="UP000193963">
    <property type="component" value="Unassembled WGS sequence"/>
</dbReference>
<feature type="chain" id="PRO_5012597898" evidence="1">
    <location>
        <begin position="20"/>
        <end position="142"/>
    </location>
</feature>